<dbReference type="EMBL" id="JAPWDV010000003">
    <property type="protein sequence ID" value="KAJ6216591.1"/>
    <property type="molecule type" value="Genomic_DNA"/>
</dbReference>
<evidence type="ECO:0000313" key="2">
    <source>
        <dbReference type="Proteomes" id="UP001142055"/>
    </source>
</evidence>
<sequence length="78" mass="8712">NAESIGDVLAHWHGRIRYSATATATTTTLVIDVSKEHLVEVEWKHFTRKLSSGVFETYNAYGTCIRYLEANLPIVAST</sequence>
<feature type="non-terminal residue" evidence="1">
    <location>
        <position position="1"/>
    </location>
</feature>
<dbReference type="Proteomes" id="UP001142055">
    <property type="component" value="Chromosome 3"/>
</dbReference>
<accession>A0A9Q0RJE1</accession>
<feature type="non-terminal residue" evidence="1">
    <location>
        <position position="78"/>
    </location>
</feature>
<name>A0A9Q0RJE1_BLOTA</name>
<reference evidence="1" key="1">
    <citation type="submission" date="2022-12" db="EMBL/GenBank/DDBJ databases">
        <title>Genome assemblies of Blomia tropicalis.</title>
        <authorList>
            <person name="Cui Y."/>
        </authorList>
    </citation>
    <scope>NUCLEOTIDE SEQUENCE</scope>
    <source>
        <tissue evidence="1">Adult mites</tissue>
    </source>
</reference>
<protein>
    <submittedName>
        <fullName evidence="1">Uncharacterized protein</fullName>
    </submittedName>
</protein>
<evidence type="ECO:0000313" key="1">
    <source>
        <dbReference type="EMBL" id="KAJ6216591.1"/>
    </source>
</evidence>
<keyword evidence="2" id="KW-1185">Reference proteome</keyword>
<gene>
    <name evidence="1" type="ORF">RDWZM_007748</name>
</gene>
<comment type="caution">
    <text evidence="1">The sequence shown here is derived from an EMBL/GenBank/DDBJ whole genome shotgun (WGS) entry which is preliminary data.</text>
</comment>
<organism evidence="1 2">
    <name type="scientific">Blomia tropicalis</name>
    <name type="common">Mite</name>
    <dbReference type="NCBI Taxonomy" id="40697"/>
    <lineage>
        <taxon>Eukaryota</taxon>
        <taxon>Metazoa</taxon>
        <taxon>Ecdysozoa</taxon>
        <taxon>Arthropoda</taxon>
        <taxon>Chelicerata</taxon>
        <taxon>Arachnida</taxon>
        <taxon>Acari</taxon>
        <taxon>Acariformes</taxon>
        <taxon>Sarcoptiformes</taxon>
        <taxon>Astigmata</taxon>
        <taxon>Glycyphagoidea</taxon>
        <taxon>Echimyopodidae</taxon>
        <taxon>Blomia</taxon>
    </lineage>
</organism>
<proteinExistence type="predicted"/>
<dbReference type="AlphaFoldDB" id="A0A9Q0RJE1"/>